<dbReference type="Proteomes" id="UP000286100">
    <property type="component" value="Unassembled WGS sequence"/>
</dbReference>
<keyword evidence="3" id="KW-1185">Reference proteome</keyword>
<dbReference type="GO" id="GO:0003676">
    <property type="term" value="F:nucleic acid binding"/>
    <property type="evidence" value="ECO:0007669"/>
    <property type="project" value="InterPro"/>
</dbReference>
<dbReference type="EMBL" id="QYUM01000004">
    <property type="protein sequence ID" value="RJF85816.1"/>
    <property type="molecule type" value="Genomic_DNA"/>
</dbReference>
<dbReference type="SUPFAM" id="SSF53098">
    <property type="entry name" value="Ribonuclease H-like"/>
    <property type="match status" value="1"/>
</dbReference>
<dbReference type="GO" id="GO:0003964">
    <property type="term" value="F:RNA-directed DNA polymerase activity"/>
    <property type="evidence" value="ECO:0007669"/>
    <property type="project" value="UniProtKB-KW"/>
</dbReference>
<dbReference type="PROSITE" id="PS50879">
    <property type="entry name" value="RNASE_H_1"/>
    <property type="match status" value="1"/>
</dbReference>
<evidence type="ECO:0000313" key="2">
    <source>
        <dbReference type="EMBL" id="RJF85816.1"/>
    </source>
</evidence>
<keyword evidence="2" id="KW-0695">RNA-directed DNA polymerase</keyword>
<dbReference type="Pfam" id="PF13456">
    <property type="entry name" value="RVT_3"/>
    <property type="match status" value="1"/>
</dbReference>
<proteinExistence type="predicted"/>
<keyword evidence="2" id="KW-0548">Nucleotidyltransferase</keyword>
<dbReference type="GO" id="GO:0004523">
    <property type="term" value="F:RNA-DNA hybrid ribonuclease activity"/>
    <property type="evidence" value="ECO:0007669"/>
    <property type="project" value="InterPro"/>
</dbReference>
<reference evidence="2 3" key="1">
    <citation type="submission" date="2018-09" db="EMBL/GenBank/DDBJ databases">
        <authorList>
            <person name="Zhu H."/>
        </authorList>
    </citation>
    <scope>NUCLEOTIDE SEQUENCE [LARGE SCALE GENOMIC DNA]</scope>
    <source>
        <strain evidence="2 3">K2R01-6</strain>
    </source>
</reference>
<organism evidence="2 3">
    <name type="scientific">Sphingomonas cavernae</name>
    <dbReference type="NCBI Taxonomy" id="2320861"/>
    <lineage>
        <taxon>Bacteria</taxon>
        <taxon>Pseudomonadati</taxon>
        <taxon>Pseudomonadota</taxon>
        <taxon>Alphaproteobacteria</taxon>
        <taxon>Sphingomonadales</taxon>
        <taxon>Sphingomonadaceae</taxon>
        <taxon>Sphingomonas</taxon>
    </lineage>
</organism>
<dbReference type="AlphaFoldDB" id="A0A418W6Z7"/>
<comment type="caution">
    <text evidence="2">The sequence shown here is derived from an EMBL/GenBank/DDBJ whole genome shotgun (WGS) entry which is preliminary data.</text>
</comment>
<dbReference type="PANTHER" id="PTHR48475">
    <property type="entry name" value="RIBONUCLEASE H"/>
    <property type="match status" value="1"/>
</dbReference>
<sequence length="129" mass="14239">MRKQGLKLYFDGGCRPNPGEMETAVVARGVTYHRSNLGHGTNNDAEWLALIHALNVALSLGETELELIGDSALVVNQANGVWKCRSADLRTHLTKFEILATHFSRIRIKHIGRSRNLAGIALARQRIGL</sequence>
<dbReference type="CDD" id="cd09279">
    <property type="entry name" value="RNase_HI_like"/>
    <property type="match status" value="1"/>
</dbReference>
<evidence type="ECO:0000259" key="1">
    <source>
        <dbReference type="PROSITE" id="PS50879"/>
    </source>
</evidence>
<dbReference type="InterPro" id="IPR002156">
    <property type="entry name" value="RNaseH_domain"/>
</dbReference>
<dbReference type="InterPro" id="IPR012337">
    <property type="entry name" value="RNaseH-like_sf"/>
</dbReference>
<dbReference type="RefSeq" id="WP_119764931.1">
    <property type="nucleotide sequence ID" value="NZ_QYUM01000004.1"/>
</dbReference>
<protein>
    <submittedName>
        <fullName evidence="2">Reverse transcriptase-like protein</fullName>
    </submittedName>
</protein>
<keyword evidence="2" id="KW-0808">Transferase</keyword>
<dbReference type="InterPro" id="IPR036397">
    <property type="entry name" value="RNaseH_sf"/>
</dbReference>
<gene>
    <name evidence="2" type="ORF">D3876_18245</name>
</gene>
<accession>A0A418W6Z7</accession>
<name>A0A418W6Z7_9SPHN</name>
<dbReference type="OrthoDB" id="7508517at2"/>
<evidence type="ECO:0000313" key="3">
    <source>
        <dbReference type="Proteomes" id="UP000286100"/>
    </source>
</evidence>
<feature type="domain" description="RNase H type-1" evidence="1">
    <location>
        <begin position="2"/>
        <end position="129"/>
    </location>
</feature>
<dbReference type="PANTHER" id="PTHR48475:SF1">
    <property type="entry name" value="RNASE H TYPE-1 DOMAIN-CONTAINING PROTEIN"/>
    <property type="match status" value="1"/>
</dbReference>
<dbReference type="Gene3D" id="3.30.420.10">
    <property type="entry name" value="Ribonuclease H-like superfamily/Ribonuclease H"/>
    <property type="match status" value="1"/>
</dbReference>